<dbReference type="InterPro" id="IPR002223">
    <property type="entry name" value="Kunitz_BPTI"/>
</dbReference>
<accession>A0A158PC33</accession>
<dbReference type="PANTHER" id="PTHR46339:SF1">
    <property type="entry name" value="BPTI_KUNITZ INHIBITOR DOMAIN-CONTAINING PROTEIN"/>
    <property type="match status" value="1"/>
</dbReference>
<reference evidence="2" key="1">
    <citation type="submission" date="2012-09" db="EMBL/GenBank/DDBJ databases">
        <authorList>
            <person name="Martin A.A."/>
        </authorList>
    </citation>
    <scope>NUCLEOTIDE SEQUENCE</scope>
</reference>
<dbReference type="Gene3D" id="4.10.410.10">
    <property type="entry name" value="Pancreatic trypsin inhibitor Kunitz domain"/>
    <property type="match status" value="3"/>
</dbReference>
<dbReference type="PANTHER" id="PTHR46339">
    <property type="entry name" value="PROTEIN CBG15282-RELATED"/>
    <property type="match status" value="1"/>
</dbReference>
<name>A0A158PC33_ANGCA</name>
<dbReference type="GO" id="GO:0004867">
    <property type="term" value="F:serine-type endopeptidase inhibitor activity"/>
    <property type="evidence" value="ECO:0007669"/>
    <property type="project" value="InterPro"/>
</dbReference>
<reference evidence="3" key="2">
    <citation type="submission" date="2016-04" db="UniProtKB">
        <authorList>
            <consortium name="WormBaseParasite"/>
        </authorList>
    </citation>
    <scope>IDENTIFICATION</scope>
</reference>
<dbReference type="WBParaSite" id="ACAC_0001183001-mRNA-1">
    <property type="protein sequence ID" value="ACAC_0001183001-mRNA-1"/>
    <property type="gene ID" value="ACAC_0001183001"/>
</dbReference>
<evidence type="ECO:0000313" key="3">
    <source>
        <dbReference type="WBParaSite" id="ACAC_0001183001-mRNA-1"/>
    </source>
</evidence>
<feature type="domain" description="BPTI/Kunitz inhibitor" evidence="1">
    <location>
        <begin position="204"/>
        <end position="254"/>
    </location>
</feature>
<dbReference type="Proteomes" id="UP000035642">
    <property type="component" value="Unassembled WGS sequence"/>
</dbReference>
<dbReference type="Pfam" id="PF14625">
    <property type="entry name" value="Lustrin_cystein"/>
    <property type="match status" value="3"/>
</dbReference>
<dbReference type="Pfam" id="PF00014">
    <property type="entry name" value="Kunitz_BPTI"/>
    <property type="match status" value="3"/>
</dbReference>
<dbReference type="AlphaFoldDB" id="A0A158PC33"/>
<evidence type="ECO:0000313" key="2">
    <source>
        <dbReference type="Proteomes" id="UP000035642"/>
    </source>
</evidence>
<sequence length="373" mass="40855">MIGFSVDPCVQNQESGVGSAQLTRFYFNKLNKLCEKFVYFGAGGNRNNFQTLEECQTQCPESPNPCAVAVATPLGQCTSGVRNCGAGNFCHVGASPQTTICCPKPDDTAGVNHIRWYFNPLTQQCLPCTYRGLQGNENNFLTRQECESSCLLNACKIGTPYRSQGVVVHCSSSNPTVCPAGHYCHIGAGPPTSVCCQSLGGDPCAEPWTKGEGDAALTRFYYDAIKRKCFAFNYFGTKGNQNNFLTKEQCEARCPVWINPCAMGQPILTPNQRPFRCHKDAPCSVGYYCHIGFDELTTACCPSQGDSCTLEVKEGIEGNENNFLLREHCEATCPVWVNVCPRGEPHLLHTGMPQHCDPLNEESCPESHWCHPG</sequence>
<dbReference type="InterPro" id="IPR028150">
    <property type="entry name" value="Lustrin_cystein"/>
</dbReference>
<dbReference type="CDD" id="cd22593">
    <property type="entry name" value="Kunitz_conkunitzin"/>
    <property type="match status" value="3"/>
</dbReference>
<dbReference type="InterPro" id="IPR053014">
    <property type="entry name" value="Cuticle_assoc_divergent"/>
</dbReference>
<dbReference type="InterPro" id="IPR006150">
    <property type="entry name" value="Cys_repeat_1"/>
</dbReference>
<dbReference type="PROSITE" id="PS50279">
    <property type="entry name" value="BPTI_KUNITZ_2"/>
    <property type="match status" value="3"/>
</dbReference>
<feature type="domain" description="BPTI/Kunitz inhibitor" evidence="1">
    <location>
        <begin position="90"/>
        <end position="150"/>
    </location>
</feature>
<dbReference type="SUPFAM" id="SSF57362">
    <property type="entry name" value="BPTI-like"/>
    <property type="match status" value="3"/>
</dbReference>
<keyword evidence="2" id="KW-1185">Reference proteome</keyword>
<evidence type="ECO:0000259" key="1">
    <source>
        <dbReference type="PROSITE" id="PS50279"/>
    </source>
</evidence>
<dbReference type="SMART" id="SM00131">
    <property type="entry name" value="KU"/>
    <property type="match status" value="3"/>
</dbReference>
<organism evidence="2 3">
    <name type="scientific">Angiostrongylus cantonensis</name>
    <name type="common">Rat lungworm</name>
    <dbReference type="NCBI Taxonomy" id="6313"/>
    <lineage>
        <taxon>Eukaryota</taxon>
        <taxon>Metazoa</taxon>
        <taxon>Ecdysozoa</taxon>
        <taxon>Nematoda</taxon>
        <taxon>Chromadorea</taxon>
        <taxon>Rhabditida</taxon>
        <taxon>Rhabditina</taxon>
        <taxon>Rhabditomorpha</taxon>
        <taxon>Strongyloidea</taxon>
        <taxon>Metastrongylidae</taxon>
        <taxon>Angiostrongylus</taxon>
    </lineage>
</organism>
<feature type="domain" description="BPTI/Kunitz inhibitor" evidence="1">
    <location>
        <begin position="9"/>
        <end position="59"/>
    </location>
</feature>
<dbReference type="SMART" id="SM00289">
    <property type="entry name" value="WR1"/>
    <property type="match status" value="4"/>
</dbReference>
<dbReference type="InterPro" id="IPR036880">
    <property type="entry name" value="Kunitz_BPTI_sf"/>
</dbReference>
<proteinExistence type="predicted"/>
<protein>
    <submittedName>
        <fullName evidence="3">Kunitz/Bovine pancreatic trypsin inhibitor domain protein</fullName>
    </submittedName>
</protein>